<keyword evidence="1" id="KW-0472">Membrane</keyword>
<comment type="caution">
    <text evidence="2">The sequence shown here is derived from an EMBL/GenBank/DDBJ whole genome shotgun (WGS) entry which is preliminary data.</text>
</comment>
<keyword evidence="1" id="KW-0812">Transmembrane</keyword>
<reference evidence="2" key="1">
    <citation type="submission" date="2021-03" db="EMBL/GenBank/DDBJ databases">
        <authorList>
            <person name="Bekaert M."/>
        </authorList>
    </citation>
    <scope>NUCLEOTIDE SEQUENCE</scope>
</reference>
<dbReference type="Gene3D" id="3.10.100.10">
    <property type="entry name" value="Mannose-Binding Protein A, subunit A"/>
    <property type="match status" value="1"/>
</dbReference>
<evidence type="ECO:0000256" key="1">
    <source>
        <dbReference type="SAM" id="Phobius"/>
    </source>
</evidence>
<sequence length="316" mass="33872">MRLVNTAYGAYLNIRSTIQILHINIKVLKDRGIVCMMAQHYKIYFVLLIVIFLSSNTCYAQVILEGDTQALFEDGGGTGTGFPLVSALLPLLLLGPLLLAAATPTATAAQAAQAAPAAPAAPAAVPVMVVSVPVAPTPPCVSETCPNGFMLLPNQGISTTCYSDSGPANTRSWNAALTDCTSTPGAYLWRPNTQQEAAAVRNKYALPDGDFVWTGANLNADGTFRFAIENGLLDLATPHLEQAQLMLEQPLTVWDYSSTAPRGNGLTRRVTLLVATYASIHEEFVHREFAAIVVRPGNFIVAAWCNKNIEADFSFL</sequence>
<proteinExistence type="predicted"/>
<evidence type="ECO:0000313" key="2">
    <source>
        <dbReference type="EMBL" id="CAG2254577.1"/>
    </source>
</evidence>
<accession>A0A8S3V8W2</accession>
<dbReference type="OrthoDB" id="6194826at2759"/>
<dbReference type="InterPro" id="IPR016187">
    <property type="entry name" value="CTDL_fold"/>
</dbReference>
<evidence type="ECO:0008006" key="4">
    <source>
        <dbReference type="Google" id="ProtNLM"/>
    </source>
</evidence>
<dbReference type="EMBL" id="CAJPWZ010003248">
    <property type="protein sequence ID" value="CAG2254577.1"/>
    <property type="molecule type" value="Genomic_DNA"/>
</dbReference>
<name>A0A8S3V8W2_MYTED</name>
<feature type="transmembrane region" description="Helical" evidence="1">
    <location>
        <begin position="84"/>
        <end position="102"/>
    </location>
</feature>
<organism evidence="2 3">
    <name type="scientific">Mytilus edulis</name>
    <name type="common">Blue mussel</name>
    <dbReference type="NCBI Taxonomy" id="6550"/>
    <lineage>
        <taxon>Eukaryota</taxon>
        <taxon>Metazoa</taxon>
        <taxon>Spiralia</taxon>
        <taxon>Lophotrochozoa</taxon>
        <taxon>Mollusca</taxon>
        <taxon>Bivalvia</taxon>
        <taxon>Autobranchia</taxon>
        <taxon>Pteriomorphia</taxon>
        <taxon>Mytilida</taxon>
        <taxon>Mytiloidea</taxon>
        <taxon>Mytilidae</taxon>
        <taxon>Mytilinae</taxon>
        <taxon>Mytilus</taxon>
    </lineage>
</organism>
<keyword evidence="1" id="KW-1133">Transmembrane helix</keyword>
<feature type="transmembrane region" description="Helical" evidence="1">
    <location>
        <begin position="43"/>
        <end position="64"/>
    </location>
</feature>
<evidence type="ECO:0000313" key="3">
    <source>
        <dbReference type="Proteomes" id="UP000683360"/>
    </source>
</evidence>
<dbReference type="SUPFAM" id="SSF56436">
    <property type="entry name" value="C-type lectin-like"/>
    <property type="match status" value="1"/>
</dbReference>
<dbReference type="InterPro" id="IPR016186">
    <property type="entry name" value="C-type_lectin-like/link_sf"/>
</dbReference>
<dbReference type="Proteomes" id="UP000683360">
    <property type="component" value="Unassembled WGS sequence"/>
</dbReference>
<keyword evidence="3" id="KW-1185">Reference proteome</keyword>
<dbReference type="AlphaFoldDB" id="A0A8S3V8W2"/>
<protein>
    <recommendedName>
        <fullName evidence="4">C-type lectin domain-containing protein</fullName>
    </recommendedName>
</protein>
<gene>
    <name evidence="2" type="ORF">MEDL_66049</name>
</gene>